<organism evidence="2 3">
    <name type="scientific">Modicella reniformis</name>
    <dbReference type="NCBI Taxonomy" id="1440133"/>
    <lineage>
        <taxon>Eukaryota</taxon>
        <taxon>Fungi</taxon>
        <taxon>Fungi incertae sedis</taxon>
        <taxon>Mucoromycota</taxon>
        <taxon>Mortierellomycotina</taxon>
        <taxon>Mortierellomycetes</taxon>
        <taxon>Mortierellales</taxon>
        <taxon>Mortierellaceae</taxon>
        <taxon>Modicella</taxon>
    </lineage>
</organism>
<comment type="caution">
    <text evidence="2">The sequence shown here is derived from an EMBL/GenBank/DDBJ whole genome shotgun (WGS) entry which is preliminary data.</text>
</comment>
<sequence length="619" mass="67605">MARNSSLHINIPLSDLQTHHFNQKNTVPESPGCFQPKNQPSFSFMRNGSQSMTSPCSIPFKMQYTHLPTPLANTDKCGLSEVDFPSQAGVKIESPYHSYLSHPFTQLRQQRLLEQQQLQQLKPKTQQNYVSKYANYTSCSQNTIQSNSLHSVKPMTTMTLSMTEKEKMTFQYASSYSSSRESLASPPPPYFYPNQGNVLSVDQTTPASLAHTKRNSLPAPTSLSTPSARSIKRHSLPSTSAGLQWPSAMTMTMAAVTRPKLARTTPLQTSILYNGDMKSPTAVFTPRTTRLSGVEALYSYRISENERIMSKSASVDVSGTMAALLIWAAMVPGVATLVLSAQYAGYRWRRHKHHKQRVVGCQPSPAIMNSMHSAAVTPTRSMPAPPASTKNAAPRSSRSSMHTSVGSIGSDSFLEPHELSVPHNLKSQFQHHYFRTSAVSSPVASSPPPRFAEGYSPFQHHHHSPQSSSPEYTESWHSMQGDGNNTSNGGNSAKSLQKIRARTIQRQDSASSIASSETASSSSTSSDVPSPVSPTRVRAADPSSESLPGTPLNQSFVESSSLAQFELPTVLPPPPVHVFKKCEELVMFEKAAALLDVAALPEIAPMGDFLSKFTVRSFG</sequence>
<dbReference type="EMBL" id="JAAAHW010004192">
    <property type="protein sequence ID" value="KAF9977379.1"/>
    <property type="molecule type" value="Genomic_DNA"/>
</dbReference>
<evidence type="ECO:0000313" key="3">
    <source>
        <dbReference type="Proteomes" id="UP000749646"/>
    </source>
</evidence>
<evidence type="ECO:0000313" key="2">
    <source>
        <dbReference type="EMBL" id="KAF9977379.1"/>
    </source>
</evidence>
<evidence type="ECO:0000256" key="1">
    <source>
        <dbReference type="SAM" id="MobiDB-lite"/>
    </source>
</evidence>
<reference evidence="2" key="1">
    <citation type="journal article" date="2020" name="Fungal Divers.">
        <title>Resolving the Mortierellaceae phylogeny through synthesis of multi-gene phylogenetics and phylogenomics.</title>
        <authorList>
            <person name="Vandepol N."/>
            <person name="Liber J."/>
            <person name="Desiro A."/>
            <person name="Na H."/>
            <person name="Kennedy M."/>
            <person name="Barry K."/>
            <person name="Grigoriev I.V."/>
            <person name="Miller A.N."/>
            <person name="O'Donnell K."/>
            <person name="Stajich J.E."/>
            <person name="Bonito G."/>
        </authorList>
    </citation>
    <scope>NUCLEOTIDE SEQUENCE</scope>
    <source>
        <strain evidence="2">MES-2147</strain>
    </source>
</reference>
<feature type="region of interest" description="Disordered" evidence="1">
    <location>
        <begin position="377"/>
        <end position="409"/>
    </location>
</feature>
<feature type="compositionally biased region" description="Polar residues" evidence="1">
    <location>
        <begin position="388"/>
        <end position="409"/>
    </location>
</feature>
<feature type="region of interest" description="Disordered" evidence="1">
    <location>
        <begin position="22"/>
        <end position="48"/>
    </location>
</feature>
<protein>
    <submittedName>
        <fullName evidence="2">Uncharacterized protein</fullName>
    </submittedName>
</protein>
<feature type="region of interest" description="Disordered" evidence="1">
    <location>
        <begin position="439"/>
        <end position="553"/>
    </location>
</feature>
<name>A0A9P6JKG3_9FUNG</name>
<accession>A0A9P6JKG3</accession>
<feature type="compositionally biased region" description="Polar residues" evidence="1">
    <location>
        <begin position="36"/>
        <end position="48"/>
    </location>
</feature>
<feature type="region of interest" description="Disordered" evidence="1">
    <location>
        <begin position="211"/>
        <end position="239"/>
    </location>
</feature>
<dbReference type="AlphaFoldDB" id="A0A9P6JKG3"/>
<feature type="compositionally biased region" description="Low complexity" evidence="1">
    <location>
        <begin position="216"/>
        <end position="228"/>
    </location>
</feature>
<feature type="compositionally biased region" description="Low complexity" evidence="1">
    <location>
        <begin position="481"/>
        <end position="492"/>
    </location>
</feature>
<feature type="compositionally biased region" description="Low complexity" evidence="1">
    <location>
        <begin position="509"/>
        <end position="537"/>
    </location>
</feature>
<feature type="compositionally biased region" description="Polar residues" evidence="1">
    <location>
        <begin position="543"/>
        <end position="553"/>
    </location>
</feature>
<dbReference type="OrthoDB" id="2426193at2759"/>
<proteinExistence type="predicted"/>
<dbReference type="Proteomes" id="UP000749646">
    <property type="component" value="Unassembled WGS sequence"/>
</dbReference>
<gene>
    <name evidence="2" type="ORF">BGZ65_007413</name>
</gene>
<keyword evidence="3" id="KW-1185">Reference proteome</keyword>